<dbReference type="InterPro" id="IPR013517">
    <property type="entry name" value="FG-GAP"/>
</dbReference>
<proteinExistence type="predicted"/>
<dbReference type="GO" id="GO:0008237">
    <property type="term" value="F:metallopeptidase activity"/>
    <property type="evidence" value="ECO:0007669"/>
    <property type="project" value="UniProtKB-KW"/>
</dbReference>
<dbReference type="PANTHER" id="PTHR41775:SF1">
    <property type="entry name" value="PEPTIDASE M6-LIKE DOMAIN-CONTAINING PROTEIN"/>
    <property type="match status" value="1"/>
</dbReference>
<dbReference type="NCBIfam" id="TIGR04183">
    <property type="entry name" value="Por_Secre_tail"/>
    <property type="match status" value="1"/>
</dbReference>
<evidence type="ECO:0000313" key="2">
    <source>
        <dbReference type="EMBL" id="AXJ00156.1"/>
    </source>
</evidence>
<dbReference type="Proteomes" id="UP000254808">
    <property type="component" value="Chromosome"/>
</dbReference>
<dbReference type="PANTHER" id="PTHR41775">
    <property type="entry name" value="SECRETED PROTEIN-RELATED"/>
    <property type="match status" value="1"/>
</dbReference>
<keyword evidence="2" id="KW-0482">Metalloprotease</keyword>
<dbReference type="SUPFAM" id="SSF69318">
    <property type="entry name" value="Integrin alpha N-terminal domain"/>
    <property type="match status" value="1"/>
</dbReference>
<name>A0A345UI54_9BACT</name>
<dbReference type="GO" id="GO:0006508">
    <property type="term" value="P:proteolysis"/>
    <property type="evidence" value="ECO:0007669"/>
    <property type="project" value="UniProtKB-KW"/>
</dbReference>
<dbReference type="InterPro" id="IPR015943">
    <property type="entry name" value="WD40/YVTN_repeat-like_dom_sf"/>
</dbReference>
<keyword evidence="2" id="KW-0378">Hydrolase</keyword>
<dbReference type="EMBL" id="CP027806">
    <property type="protein sequence ID" value="AXJ00156.1"/>
    <property type="molecule type" value="Genomic_DNA"/>
</dbReference>
<dbReference type="Pfam" id="PF13517">
    <property type="entry name" value="FG-GAP_3"/>
    <property type="match status" value="1"/>
</dbReference>
<gene>
    <name evidence="2" type="ORF">CYPRO_0879</name>
</gene>
<organism evidence="2 3">
    <name type="scientific">Cyclonatronum proteinivorum</name>
    <dbReference type="NCBI Taxonomy" id="1457365"/>
    <lineage>
        <taxon>Bacteria</taxon>
        <taxon>Pseudomonadati</taxon>
        <taxon>Balneolota</taxon>
        <taxon>Balneolia</taxon>
        <taxon>Balneolales</taxon>
        <taxon>Cyclonatronaceae</taxon>
        <taxon>Cyclonatronum</taxon>
    </lineage>
</organism>
<dbReference type="InterPro" id="IPR028994">
    <property type="entry name" value="Integrin_alpha_N"/>
</dbReference>
<keyword evidence="3" id="KW-1185">Reference proteome</keyword>
<protein>
    <submittedName>
        <fullName evidence="2">M6 family metalloprotease domain-containing protein</fullName>
    </submittedName>
</protein>
<reference evidence="2 3" key="1">
    <citation type="submission" date="2018-03" db="EMBL/GenBank/DDBJ databases">
        <title>Phenotypic and genomic properties of Cyclonatronum proteinivorum gen. nov., sp. nov., a haloalkaliphilic bacteroidete from soda lakes possessing Na+-translocating rhodopsin.</title>
        <authorList>
            <person name="Toshchakov S.V."/>
            <person name="Korzhenkov A."/>
            <person name="Samarov N.I."/>
            <person name="Kublanov I.V."/>
            <person name="Muntyan M.S."/>
            <person name="Sorokin D.Y."/>
        </authorList>
    </citation>
    <scope>NUCLEOTIDE SEQUENCE [LARGE SCALE GENOMIC DNA]</scope>
    <source>
        <strain evidence="2 3">Omega</strain>
    </source>
</reference>
<evidence type="ECO:0000256" key="1">
    <source>
        <dbReference type="ARBA" id="ARBA00022729"/>
    </source>
</evidence>
<keyword evidence="2" id="KW-0645">Protease</keyword>
<accession>A0A345UI54</accession>
<dbReference type="KEGG" id="cprv:CYPRO_0879"/>
<dbReference type="InterPro" id="IPR026444">
    <property type="entry name" value="Secre_tail"/>
</dbReference>
<sequence>MFVNSFTFRRISVTGILLFFLIPCTFTIAQPIPADELAGRFQPFMAAQSQHGSGQAETQVISDGTVHILAVMVEFQPEENRFTSGNGTFALDYLMRDDITIGPLPHNRSYFESHLLFARNYFQQASQGQLELEFTVLPQVYRLNRPMREYSPTGPDDSENFRLGDLFYDTWSLVAQSDLPDLSHLPQDRTLFVIFHAGAGRDIELTGTTLDNTPQDIPSVFLSKESITRLSSDAGPDFDGIPLRDGVRVTNSAILPQTQSRRGEDVTGEEFVLELSINGILTANIGSFLGLPDLFDTETGRSGIGQFGLMDGAGIFAWYGLMPPLPSAWERQFMGWDTPFDISLTDDSAIQLPAASLGQPQSIARHRISTDEYFLVENRHRDPFGTGVELTFRLPDGSFETRVFTNEEERFSPTDQRRYSEIMPAGVLVNVSNFDWAVPGGLDIGQDGQAGTDDDRLLNGGILIWHIDEAVIREQKRNNAINNNPDRRGVSLQEADGAQDIGRPAGGLTNFSSGGPFDFWWSGNDFTVITASGQRIVIYENRFGDDTFPNNRSNTGSPSFFEFYDFSDNLPTASFRARRIGAENISLLFEGSLDGRFAIFDSGHYGWPRPLVIYRQDTGNSFLLVPGDISVHALPLDNEAGISFENRHSFGFGTVMPLYTQNGVLTLDEKGDDPTARFFQLQDGTFTKIWQTGHIGELSGKPSSRTGQTIDLDTTPVRLDAQTGARTIIDGGFQESIILGGISARIEDGILSTSDGSINRNLRTDFTPPRRYVSMVQVSENQPPQPLLLTSTALSLLAPDERDDIHLARAGSLPGISWPALVDFNGDGSLDFLFVDFLQNRLEGRNANGALLWDFPLEAPQGQTFLSSPLIADLTGDGRPDLLMPAADSLSYIIHGFDNRLRPLDGFPLYVGSTQEDVSYIERFPLMPVLDGNRLYAISNSGDLRVWELEGAGEVFWGSVYGNDPGNKLRGPEPDPNLSLPEFGLLNTGETYNWPNPASNETFIRYQTSTEADITITVLSMSGTRLYEQRLQARGGVPEEVLIDTSGWSSGAYYARVRASANGREETKLIRIAVIR</sequence>
<dbReference type="Gene3D" id="2.130.10.10">
    <property type="entry name" value="YVTN repeat-like/Quinoprotein amine dehydrogenase"/>
    <property type="match status" value="1"/>
</dbReference>
<dbReference type="AlphaFoldDB" id="A0A345UI54"/>
<evidence type="ECO:0000313" key="3">
    <source>
        <dbReference type="Proteomes" id="UP000254808"/>
    </source>
</evidence>
<keyword evidence="1" id="KW-0732">Signal</keyword>